<dbReference type="InterPro" id="IPR011051">
    <property type="entry name" value="RmlC_Cupin_sf"/>
</dbReference>
<accession>A0ABN4I9N0</accession>
<evidence type="ECO:0000313" key="3">
    <source>
        <dbReference type="Proteomes" id="UP000063429"/>
    </source>
</evidence>
<gene>
    <name evidence="2" type="ORF">F506_10610</name>
</gene>
<keyword evidence="3" id="KW-1185">Reference proteome</keyword>
<dbReference type="Proteomes" id="UP000063429">
    <property type="component" value="Chromosome"/>
</dbReference>
<organism evidence="2 3">
    <name type="scientific">Herbaspirillum hiltneri N3</name>
    <dbReference type="NCBI Taxonomy" id="1262470"/>
    <lineage>
        <taxon>Bacteria</taxon>
        <taxon>Pseudomonadati</taxon>
        <taxon>Pseudomonadota</taxon>
        <taxon>Betaproteobacteria</taxon>
        <taxon>Burkholderiales</taxon>
        <taxon>Oxalobacteraceae</taxon>
        <taxon>Herbaspirillum</taxon>
    </lineage>
</organism>
<protein>
    <recommendedName>
        <fullName evidence="1">Cupin type-2 domain-containing protein</fullName>
    </recommendedName>
</protein>
<evidence type="ECO:0000313" key="2">
    <source>
        <dbReference type="EMBL" id="AKZ65296.1"/>
    </source>
</evidence>
<evidence type="ECO:0000259" key="1">
    <source>
        <dbReference type="Pfam" id="PF07883"/>
    </source>
</evidence>
<dbReference type="PANTHER" id="PTHR38599">
    <property type="entry name" value="CUPIN DOMAIN PROTEIN (AFU_ORTHOLOGUE AFUA_3G13620)"/>
    <property type="match status" value="1"/>
</dbReference>
<dbReference type="InterPro" id="IPR013096">
    <property type="entry name" value="Cupin_2"/>
</dbReference>
<dbReference type="CDD" id="cd02234">
    <property type="entry name" value="cupin_BLR7677-like"/>
    <property type="match status" value="1"/>
</dbReference>
<feature type="domain" description="Cupin type-2" evidence="1">
    <location>
        <begin position="81"/>
        <end position="152"/>
    </location>
</feature>
<dbReference type="InterPro" id="IPR014710">
    <property type="entry name" value="RmlC-like_jellyroll"/>
</dbReference>
<dbReference type="SUPFAM" id="SSF51182">
    <property type="entry name" value="RmlC-like cupins"/>
    <property type="match status" value="1"/>
</dbReference>
<dbReference type="EMBL" id="CP011409">
    <property type="protein sequence ID" value="AKZ65296.1"/>
    <property type="molecule type" value="Genomic_DNA"/>
</dbReference>
<sequence>MLAAVGTLLLTQSPVPRAAGRWIADICVGAGADVLPFTSAALAVGAGGTANPAAAAPATSVKVISCEPLPNAPGKSITTMMVDFPPLAFSAPHRHPGSVTAIVMEGTVRSQMEGGPVVNYQKGQTWMEAPYELHALAGNPDPVKPAQLLAIFVTDSNCGPLVIPEPPLQN</sequence>
<dbReference type="PANTHER" id="PTHR38599:SF1">
    <property type="entry name" value="CUPIN DOMAIN PROTEIN (AFU_ORTHOLOGUE AFUA_3G13620)"/>
    <property type="match status" value="1"/>
</dbReference>
<proteinExistence type="predicted"/>
<dbReference type="Pfam" id="PF07883">
    <property type="entry name" value="Cupin_2"/>
    <property type="match status" value="1"/>
</dbReference>
<dbReference type="Gene3D" id="2.60.120.10">
    <property type="entry name" value="Jelly Rolls"/>
    <property type="match status" value="1"/>
</dbReference>
<name>A0ABN4I9N0_9BURK</name>
<reference evidence="3" key="1">
    <citation type="journal article" date="2015" name="Genome Announc.">
        <title>Complete Genome Sequence of Herbaspirillum hiltneri N3 (DSM 17495), Isolated from Surface-Sterilized Wheat Roots.</title>
        <authorList>
            <person name="Guizelini D."/>
            <person name="Saizaki P.M."/>
            <person name="Coimbra N.A."/>
            <person name="Weiss V.A."/>
            <person name="Faoro H."/>
            <person name="Sfeir M.Z."/>
            <person name="Baura V.A."/>
            <person name="Monteiro R.A."/>
            <person name="Chubatsu L.S."/>
            <person name="Souza E.M."/>
            <person name="Cruz L.M."/>
            <person name="Pedrosa F.O."/>
            <person name="Raittz R.T."/>
            <person name="Marchaukoski J.N."/>
            <person name="Steffens M.B."/>
        </authorList>
    </citation>
    <scope>NUCLEOTIDE SEQUENCE [LARGE SCALE GENOMIC DNA]</scope>
    <source>
        <strain evidence="3">N3</strain>
    </source>
</reference>